<comment type="caution">
    <text evidence="2">The sequence shown here is derived from an EMBL/GenBank/DDBJ whole genome shotgun (WGS) entry which is preliminary data.</text>
</comment>
<evidence type="ECO:0000256" key="1">
    <source>
        <dbReference type="SAM" id="Phobius"/>
    </source>
</evidence>
<dbReference type="AlphaFoldDB" id="A0A709T958"/>
<reference evidence="2" key="2">
    <citation type="submission" date="2019-08" db="EMBL/GenBank/DDBJ databases">
        <authorList>
            <consortium name="NCBI Pathogen Detection Project"/>
        </authorList>
    </citation>
    <scope>NUCLEOTIDE SEQUENCE</scope>
    <source>
        <strain evidence="2">SSI_AA628</strain>
    </source>
</reference>
<proteinExistence type="predicted"/>
<evidence type="ECO:0000313" key="2">
    <source>
        <dbReference type="EMBL" id="HAD1182137.1"/>
    </source>
</evidence>
<keyword evidence="1" id="KW-0472">Membrane</keyword>
<sequence>MSIFISWLVLIISVACAIGIMRIINSVKKIERFSLMNNDTNKTSN</sequence>
<reference evidence="2" key="1">
    <citation type="journal article" date="2018" name="Genome Biol.">
        <title>SKESA: strategic k-mer extension for scrupulous assemblies.</title>
        <authorList>
            <person name="Souvorov A."/>
            <person name="Agarwala R."/>
            <person name="Lipman D.J."/>
        </authorList>
    </citation>
    <scope>NUCLEOTIDE SEQUENCE</scope>
    <source>
        <strain evidence="2">SSI_AA628</strain>
    </source>
</reference>
<accession>A0A709T958</accession>
<gene>
    <name evidence="2" type="ORF">G0P18_03280</name>
</gene>
<dbReference type="EMBL" id="DAANSC010000002">
    <property type="protein sequence ID" value="HAD1182137.1"/>
    <property type="molecule type" value="Genomic_DNA"/>
</dbReference>
<keyword evidence="1" id="KW-0812">Transmembrane</keyword>
<name>A0A709T958_SALTM</name>
<protein>
    <submittedName>
        <fullName evidence="2">Uncharacterized protein</fullName>
    </submittedName>
</protein>
<feature type="transmembrane region" description="Helical" evidence="1">
    <location>
        <begin position="6"/>
        <end position="24"/>
    </location>
</feature>
<organism evidence="2">
    <name type="scientific">Salmonella typhimurium</name>
    <dbReference type="NCBI Taxonomy" id="90371"/>
    <lineage>
        <taxon>Bacteria</taxon>
        <taxon>Pseudomonadati</taxon>
        <taxon>Pseudomonadota</taxon>
        <taxon>Gammaproteobacteria</taxon>
        <taxon>Enterobacterales</taxon>
        <taxon>Enterobacteriaceae</taxon>
        <taxon>Salmonella</taxon>
    </lineage>
</organism>
<keyword evidence="1" id="KW-1133">Transmembrane helix</keyword>